<organism evidence="2">
    <name type="scientific">Arthroderma gypseum (strain ATCC MYA-4604 / CBS 118893)</name>
    <name type="common">Microsporum gypseum</name>
    <dbReference type="NCBI Taxonomy" id="535722"/>
    <lineage>
        <taxon>Eukaryota</taxon>
        <taxon>Fungi</taxon>
        <taxon>Dikarya</taxon>
        <taxon>Ascomycota</taxon>
        <taxon>Pezizomycotina</taxon>
        <taxon>Eurotiomycetes</taxon>
        <taxon>Eurotiomycetidae</taxon>
        <taxon>Onygenales</taxon>
        <taxon>Arthrodermataceae</taxon>
        <taxon>Nannizzia</taxon>
    </lineage>
</organism>
<dbReference type="Pfam" id="PF11913">
    <property type="entry name" value="DUF3431"/>
    <property type="match status" value="1"/>
</dbReference>
<evidence type="ECO:0000313" key="2">
    <source>
        <dbReference type="Proteomes" id="UP000002669"/>
    </source>
</evidence>
<dbReference type="VEuPathDB" id="FungiDB:MGYG_02128"/>
<dbReference type="InterPro" id="IPR021838">
    <property type="entry name" value="DUF3431"/>
</dbReference>
<dbReference type="OMA" id="CPTSANP"/>
<reference evidence="2" key="1">
    <citation type="journal article" date="2012" name="MBio">
        <title>Comparative genome analysis of Trichophyton rubrum and related dermatophytes reveals candidate genes involved in infection.</title>
        <authorList>
            <person name="Martinez D.A."/>
            <person name="Oliver B.G."/>
            <person name="Graeser Y."/>
            <person name="Goldberg J.M."/>
            <person name="Li W."/>
            <person name="Martinez-Rossi N.M."/>
            <person name="Monod M."/>
            <person name="Shelest E."/>
            <person name="Barton R.C."/>
            <person name="Birch E."/>
            <person name="Brakhage A.A."/>
            <person name="Chen Z."/>
            <person name="Gurr S.J."/>
            <person name="Heiman D."/>
            <person name="Heitman J."/>
            <person name="Kosti I."/>
            <person name="Rossi A."/>
            <person name="Saif S."/>
            <person name="Samalova M."/>
            <person name="Saunders C.W."/>
            <person name="Shea T."/>
            <person name="Summerbell R.C."/>
            <person name="Xu J."/>
            <person name="Young S."/>
            <person name="Zeng Q."/>
            <person name="Birren B.W."/>
            <person name="Cuomo C.A."/>
            <person name="White T.C."/>
        </authorList>
    </citation>
    <scope>NUCLEOTIDE SEQUENCE [LARGE SCALE GENOMIC DNA]</scope>
    <source>
        <strain evidence="2">ATCC MYA-4604 / CBS 118893</strain>
    </source>
</reference>
<dbReference type="AlphaFoldDB" id="E4UPY1"/>
<dbReference type="EMBL" id="DS989823">
    <property type="protein sequence ID" value="EFQ99115.1"/>
    <property type="molecule type" value="Genomic_DNA"/>
</dbReference>
<dbReference type="GeneID" id="10029894"/>
<dbReference type="STRING" id="535722.E4UPY1"/>
<evidence type="ECO:0000313" key="1">
    <source>
        <dbReference type="EMBL" id="EFQ99115.1"/>
    </source>
</evidence>
<dbReference type="InParanoid" id="E4UPY1"/>
<name>E4UPY1_ARTGP</name>
<dbReference type="Proteomes" id="UP000002669">
    <property type="component" value="Unassembled WGS sequence"/>
</dbReference>
<gene>
    <name evidence="1" type="ORF">MGYG_02128</name>
</gene>
<dbReference type="HOGENOM" id="CLU_1488671_0_0_1"/>
<dbReference type="PANTHER" id="PTHR37490:SF2">
    <property type="match status" value="1"/>
</dbReference>
<accession>E4UPY1</accession>
<dbReference type="OrthoDB" id="4195950at2759"/>
<dbReference type="RefSeq" id="XP_003174598.1">
    <property type="nucleotide sequence ID" value="XM_003174550.1"/>
</dbReference>
<proteinExistence type="predicted"/>
<protein>
    <submittedName>
        <fullName evidence="1">Uncharacterized protein</fullName>
    </submittedName>
</protein>
<sequence length="181" mass="20608">MARSVLHAVVRAKFKSYSSMPTRTNGTTNFFGSKTSEVLYNFRYQAADAQGYVNLRCSLDTGCPTSANPRHPSLQDARHKDVRLYLADIYMYLFQVPYESVPEHIGGVCCAQFVVSRKQVLKRPKADYERMLSWVAGTRTTDSFGVGWVMEKVWHVVFGMEPVYCPSFNQCRCDNFGRCEA</sequence>
<dbReference type="eggNOG" id="ENOG502SB7A">
    <property type="taxonomic scope" value="Eukaryota"/>
</dbReference>
<keyword evidence="2" id="KW-1185">Reference proteome</keyword>
<dbReference type="PANTHER" id="PTHR37490">
    <property type="entry name" value="EXPRESSED PROTEIN"/>
    <property type="match status" value="1"/>
</dbReference>